<reference evidence="7 8" key="1">
    <citation type="submission" date="2018-08" db="EMBL/GenBank/DDBJ databases">
        <title>Proposal of Muricauda 72 sp.nov. and Muricauda NH166 sp.nov., isolated from seawater.</title>
        <authorList>
            <person name="Cheng H."/>
            <person name="Wu Y.-H."/>
            <person name="Guo L.-L."/>
            <person name="Xu X.-W."/>
        </authorList>
    </citation>
    <scope>NUCLEOTIDE SEQUENCE [LARGE SCALE GENOMIC DNA]</scope>
    <source>
        <strain evidence="7 8">KCTC 22173</strain>
    </source>
</reference>
<proteinExistence type="predicted"/>
<keyword evidence="1 4" id="KW-0349">Heme</keyword>
<dbReference type="PROSITE" id="PS51257">
    <property type="entry name" value="PROKAR_LIPOPROTEIN"/>
    <property type="match status" value="1"/>
</dbReference>
<feature type="signal peptide" evidence="5">
    <location>
        <begin position="1"/>
        <end position="19"/>
    </location>
</feature>
<keyword evidence="3 4" id="KW-0408">Iron</keyword>
<feature type="chain" id="PRO_5017464517" evidence="5">
    <location>
        <begin position="20"/>
        <end position="333"/>
    </location>
</feature>
<evidence type="ECO:0000313" key="8">
    <source>
        <dbReference type="Proteomes" id="UP000266067"/>
    </source>
</evidence>
<dbReference type="OrthoDB" id="1494333at2"/>
<keyword evidence="5" id="KW-0732">Signal</keyword>
<sequence length="333" mass="37624">MKKLSISILFVLLMLSCKQGPKTTDGDPKSVAQLTASSPEAGKKLMETKCYLCHNPSVPENGQRIGPPMVAVKAHYLDVYEDKEAFVKGIMEFVKAPSEENTMMRGAVRRFGLMPSQQFPEEELQKIAEYIYDYQIEEPDWFKEHWMDRRGDSLYNRGKKLTVTPKEQSPKELGMKYALETKKVLGKNLMGTIQNKGVDEAVVFCNEKAYPLTDSMSTNFNARIKRVSDKPRNPNNKANDTELAHIATFKSKVATGESVEPILKEENGKIYFYYPIVTNTMCLNCHGTPEKEIEPEVLTHLSQLYPDDKAIGYGADEVRGIWSIVFDASNNSN</sequence>
<dbReference type="EMBL" id="QXFH01000070">
    <property type="protein sequence ID" value="RIV35525.1"/>
    <property type="molecule type" value="Genomic_DNA"/>
</dbReference>
<accession>A0A3A1NC07</accession>
<evidence type="ECO:0000256" key="4">
    <source>
        <dbReference type="PROSITE-ProRule" id="PRU00433"/>
    </source>
</evidence>
<dbReference type="SUPFAM" id="SSF46626">
    <property type="entry name" value="Cytochrome c"/>
    <property type="match status" value="1"/>
</dbReference>
<dbReference type="GO" id="GO:0009055">
    <property type="term" value="F:electron transfer activity"/>
    <property type="evidence" value="ECO:0007669"/>
    <property type="project" value="InterPro"/>
</dbReference>
<protein>
    <submittedName>
        <fullName evidence="7">DUF3365 domain-containing protein</fullName>
    </submittedName>
</protein>
<dbReference type="Pfam" id="PF00034">
    <property type="entry name" value="Cytochrom_C"/>
    <property type="match status" value="1"/>
</dbReference>
<dbReference type="GO" id="GO:0046872">
    <property type="term" value="F:metal ion binding"/>
    <property type="evidence" value="ECO:0007669"/>
    <property type="project" value="UniProtKB-KW"/>
</dbReference>
<evidence type="ECO:0000313" key="7">
    <source>
        <dbReference type="EMBL" id="RIV35525.1"/>
    </source>
</evidence>
<evidence type="ECO:0000256" key="3">
    <source>
        <dbReference type="ARBA" id="ARBA00023004"/>
    </source>
</evidence>
<dbReference type="InterPro" id="IPR036909">
    <property type="entry name" value="Cyt_c-like_dom_sf"/>
</dbReference>
<evidence type="ECO:0000256" key="2">
    <source>
        <dbReference type="ARBA" id="ARBA00022723"/>
    </source>
</evidence>
<keyword evidence="8" id="KW-1185">Reference proteome</keyword>
<gene>
    <name evidence="7" type="ORF">D2V08_07530</name>
</gene>
<feature type="domain" description="Cytochrome c" evidence="6">
    <location>
        <begin position="37"/>
        <end position="135"/>
    </location>
</feature>
<evidence type="ECO:0000259" key="6">
    <source>
        <dbReference type="PROSITE" id="PS51007"/>
    </source>
</evidence>
<comment type="caution">
    <text evidence="7">The sequence shown here is derived from an EMBL/GenBank/DDBJ whole genome shotgun (WGS) entry which is preliminary data.</text>
</comment>
<organism evidence="7 8">
    <name type="scientific">Flagellimonas lutimaris</name>
    <dbReference type="NCBI Taxonomy" id="475082"/>
    <lineage>
        <taxon>Bacteria</taxon>
        <taxon>Pseudomonadati</taxon>
        <taxon>Bacteroidota</taxon>
        <taxon>Flavobacteriia</taxon>
        <taxon>Flavobacteriales</taxon>
        <taxon>Flavobacteriaceae</taxon>
        <taxon>Flagellimonas</taxon>
    </lineage>
</organism>
<dbReference type="Gene3D" id="1.10.760.10">
    <property type="entry name" value="Cytochrome c-like domain"/>
    <property type="match status" value="1"/>
</dbReference>
<dbReference type="Pfam" id="PF11845">
    <property type="entry name" value="Tll0287-like"/>
    <property type="match status" value="1"/>
</dbReference>
<dbReference type="GO" id="GO:0020037">
    <property type="term" value="F:heme binding"/>
    <property type="evidence" value="ECO:0007669"/>
    <property type="project" value="InterPro"/>
</dbReference>
<keyword evidence="2 4" id="KW-0479">Metal-binding</keyword>
<evidence type="ECO:0000256" key="5">
    <source>
        <dbReference type="SAM" id="SignalP"/>
    </source>
</evidence>
<evidence type="ECO:0000256" key="1">
    <source>
        <dbReference type="ARBA" id="ARBA00022617"/>
    </source>
</evidence>
<dbReference type="AlphaFoldDB" id="A0A3A1NC07"/>
<dbReference type="Proteomes" id="UP000266067">
    <property type="component" value="Unassembled WGS sequence"/>
</dbReference>
<name>A0A3A1NC07_9FLAO</name>
<dbReference type="PROSITE" id="PS51007">
    <property type="entry name" value="CYTC"/>
    <property type="match status" value="1"/>
</dbReference>
<dbReference type="InterPro" id="IPR021796">
    <property type="entry name" value="Tll0287-like_dom"/>
</dbReference>
<dbReference type="InterPro" id="IPR009056">
    <property type="entry name" value="Cyt_c-like_dom"/>
</dbReference>